<evidence type="ECO:0000259" key="2">
    <source>
        <dbReference type="Pfam" id="PF14297"/>
    </source>
</evidence>
<evidence type="ECO:0000256" key="1">
    <source>
        <dbReference type="SAM" id="MobiDB-lite"/>
    </source>
</evidence>
<sequence>MSRIKKRGLDYFPISTDFIHDRIVRRIMKSEGDAAVTVLVETLCSIYTNEGYYALADALFYEDLADNLYEKDAAYVQRVITLASEYGLFDSTLFREYGLLTSADIQRQFLFATKRRNISLIDERYCLLSPEEQTPAISSGKGKEHEEDTSKSPKANQETVPGENPQINSGKDREINPAVNSEKGSERNPETVLNTPEEKELYEGENAAIIPVNATFFPENSQNVYFGTHSIAQNSIAQHTKEYPLLNSSPEVGTQGDADQKSAEGKKKENFSRERVAANDTKATSRSGKRKEWTTEEVGCLQPPQDKVQRNFDGLIYNLRLYPIPPAEQYAIVCKSNFGAIGHPVWQGFYDLRNCHGKIRLPGRYLLSLCRE</sequence>
<proteinExistence type="predicted"/>
<organism evidence="3">
    <name type="scientific">Bacteroides intestinalis</name>
    <dbReference type="NCBI Taxonomy" id="329854"/>
    <lineage>
        <taxon>Bacteria</taxon>
        <taxon>Pseudomonadati</taxon>
        <taxon>Bacteroidota</taxon>
        <taxon>Bacteroidia</taxon>
        <taxon>Bacteroidales</taxon>
        <taxon>Bacteroidaceae</taxon>
        <taxon>Bacteroides</taxon>
    </lineage>
</organism>
<dbReference type="AlphaFoldDB" id="A0A139LJG7"/>
<feature type="region of interest" description="Disordered" evidence="1">
    <location>
        <begin position="246"/>
        <end position="290"/>
    </location>
</feature>
<feature type="compositionally biased region" description="Polar residues" evidence="1">
    <location>
        <begin position="152"/>
        <end position="169"/>
    </location>
</feature>
<dbReference type="PANTHER" id="PTHR39196">
    <property type="entry name" value="PRIMOSOME, DNAD SUBUNIT"/>
    <property type="match status" value="1"/>
</dbReference>
<name>A0A139LJG7_9BACE</name>
<feature type="compositionally biased region" description="Basic and acidic residues" evidence="1">
    <location>
        <begin position="258"/>
        <end position="277"/>
    </location>
</feature>
<evidence type="ECO:0000313" key="4">
    <source>
        <dbReference type="Proteomes" id="UP000070319"/>
    </source>
</evidence>
<feature type="region of interest" description="Disordered" evidence="1">
    <location>
        <begin position="132"/>
        <end position="200"/>
    </location>
</feature>
<dbReference type="PATRIC" id="fig|329854.7.peg.1883"/>
<dbReference type="EMBL" id="LTDF01000073">
    <property type="protein sequence ID" value="KXT51596.1"/>
    <property type="molecule type" value="Genomic_DNA"/>
</dbReference>
<feature type="domain" description="Lin1244/Lin1753-like N-terminal" evidence="2">
    <location>
        <begin position="11"/>
        <end position="105"/>
    </location>
</feature>
<gene>
    <name evidence="3" type="ORF">HMPREF2531_01849</name>
</gene>
<evidence type="ECO:0000313" key="3">
    <source>
        <dbReference type="EMBL" id="KXT51596.1"/>
    </source>
</evidence>
<dbReference type="InterPro" id="IPR025400">
    <property type="entry name" value="Lin1244/Lin1753-like_N"/>
</dbReference>
<dbReference type="Pfam" id="PF14297">
    <property type="entry name" value="Lin1244_N"/>
    <property type="match status" value="1"/>
</dbReference>
<dbReference type="RefSeq" id="WP_061435409.1">
    <property type="nucleotide sequence ID" value="NZ_KQ968691.1"/>
</dbReference>
<feature type="compositionally biased region" description="Basic and acidic residues" evidence="1">
    <location>
        <begin position="141"/>
        <end position="151"/>
    </location>
</feature>
<comment type="caution">
    <text evidence="3">The sequence shown here is derived from an EMBL/GenBank/DDBJ whole genome shotgun (WGS) entry which is preliminary data.</text>
</comment>
<protein>
    <recommendedName>
        <fullName evidence="2">Lin1244/Lin1753-like N-terminal domain-containing protein</fullName>
    </recommendedName>
</protein>
<dbReference type="Proteomes" id="UP000070319">
    <property type="component" value="Unassembled WGS sequence"/>
</dbReference>
<accession>A0A139LJG7</accession>
<dbReference type="PANTHER" id="PTHR39196:SF1">
    <property type="entry name" value="PRIMOSOME, DNAD SUBUNIT"/>
    <property type="match status" value="1"/>
</dbReference>
<reference evidence="3 4" key="1">
    <citation type="submission" date="2016-02" db="EMBL/GenBank/DDBJ databases">
        <authorList>
            <person name="Wen L."/>
            <person name="He K."/>
            <person name="Yang H."/>
        </authorList>
    </citation>
    <scope>NUCLEOTIDE SEQUENCE [LARGE SCALE GENOMIC DNA]</scope>
    <source>
        <strain evidence="3 4">KLE1704</strain>
    </source>
</reference>